<organism evidence="2 3">
    <name type="scientific">Triparma laevis f. longispina</name>
    <dbReference type="NCBI Taxonomy" id="1714387"/>
    <lineage>
        <taxon>Eukaryota</taxon>
        <taxon>Sar</taxon>
        <taxon>Stramenopiles</taxon>
        <taxon>Ochrophyta</taxon>
        <taxon>Bolidophyceae</taxon>
        <taxon>Parmales</taxon>
        <taxon>Triparmaceae</taxon>
        <taxon>Triparma</taxon>
    </lineage>
</organism>
<dbReference type="Gene3D" id="1.20.910.10">
    <property type="entry name" value="Heme oxygenase-like"/>
    <property type="match status" value="1"/>
</dbReference>
<feature type="transmembrane region" description="Helical" evidence="1">
    <location>
        <begin position="241"/>
        <end position="261"/>
    </location>
</feature>
<evidence type="ECO:0000313" key="3">
    <source>
        <dbReference type="Proteomes" id="UP001165122"/>
    </source>
</evidence>
<dbReference type="InterPro" id="IPR016084">
    <property type="entry name" value="Haem_Oase-like_multi-hlx"/>
</dbReference>
<dbReference type="OrthoDB" id="200511at2759"/>
<proteinExistence type="predicted"/>
<accession>A0A9W7AEM0</accession>
<evidence type="ECO:0000256" key="1">
    <source>
        <dbReference type="SAM" id="Phobius"/>
    </source>
</evidence>
<dbReference type="Proteomes" id="UP001165122">
    <property type="component" value="Unassembled WGS sequence"/>
</dbReference>
<name>A0A9W7AEM0_9STRA</name>
<keyword evidence="1" id="KW-0472">Membrane</keyword>
<dbReference type="EMBL" id="BRXW01000566">
    <property type="protein sequence ID" value="GMH66969.1"/>
    <property type="molecule type" value="Genomic_DNA"/>
</dbReference>
<comment type="caution">
    <text evidence="2">The sequence shown here is derived from an EMBL/GenBank/DDBJ whole genome shotgun (WGS) entry which is preliminary data.</text>
</comment>
<reference evidence="3" key="1">
    <citation type="journal article" date="2023" name="Commun. Biol.">
        <title>Genome analysis of Parmales, the sister group of diatoms, reveals the evolutionary specialization of diatoms from phago-mixotrophs to photoautotrophs.</title>
        <authorList>
            <person name="Ban H."/>
            <person name="Sato S."/>
            <person name="Yoshikawa S."/>
            <person name="Yamada K."/>
            <person name="Nakamura Y."/>
            <person name="Ichinomiya M."/>
            <person name="Sato N."/>
            <person name="Blanc-Mathieu R."/>
            <person name="Endo H."/>
            <person name="Kuwata A."/>
            <person name="Ogata H."/>
        </authorList>
    </citation>
    <scope>NUCLEOTIDE SEQUENCE [LARGE SCALE GENOMIC DNA]</scope>
    <source>
        <strain evidence="3">NIES 3700</strain>
    </source>
</reference>
<keyword evidence="1" id="KW-1133">Transmembrane helix</keyword>
<gene>
    <name evidence="2" type="ORF">TrLO_g8447</name>
</gene>
<keyword evidence="1" id="KW-0812">Transmembrane</keyword>
<dbReference type="AlphaFoldDB" id="A0A9W7AEM0"/>
<dbReference type="SUPFAM" id="SSF48613">
    <property type="entry name" value="Heme oxygenase-like"/>
    <property type="match status" value="1"/>
</dbReference>
<evidence type="ECO:0000313" key="2">
    <source>
        <dbReference type="EMBL" id="GMH66969.1"/>
    </source>
</evidence>
<feature type="transmembrane region" description="Helical" evidence="1">
    <location>
        <begin position="148"/>
        <end position="168"/>
    </location>
</feature>
<protein>
    <submittedName>
        <fullName evidence="2">Uncharacterized protein</fullName>
    </submittedName>
</protein>
<sequence>MSAPTTPPTLSTTKTVRDFGQPDGLFRSCMNIIRHSHTKGQLLRTFFIISGVFSDKIMYAELLTQFYVTTECLDLILSESESEIASSVLNSELGKYKRFCNDYATDLEHLLGPDHLRIINSYKSEAAIKYIKTLKENNAKVELRDASLLAGIFILWGPMIIGGGAMLYPRVKKAYGELACSTFTLFIGSGREKRKREFIDFFDSVGERMEEEEFNKVVELCGEYMRMNNEMMVQVKRRPWWVKWGVGLGISLTCGAVYVYVKKKKT</sequence>
<keyword evidence="3" id="KW-1185">Reference proteome</keyword>